<proteinExistence type="predicted"/>
<dbReference type="Proteomes" id="UP000675121">
    <property type="component" value="Unassembled WGS sequence"/>
</dbReference>
<comment type="caution">
    <text evidence="3">The sequence shown here is derived from an EMBL/GenBank/DDBJ whole genome shotgun (WGS) entry which is preliminary data.</text>
</comment>
<gene>
    <name evidence="3" type="ORF">R70211_06918</name>
</gene>
<evidence type="ECO:0000313" key="4">
    <source>
        <dbReference type="Proteomes" id="UP000675121"/>
    </source>
</evidence>
<feature type="compositionally biased region" description="Polar residues" evidence="1">
    <location>
        <begin position="78"/>
        <end position="98"/>
    </location>
</feature>
<accession>A0A9N8N7E1</accession>
<organism evidence="3 4">
    <name type="scientific">Paraburkholderia domus</name>
    <dbReference type="NCBI Taxonomy" id="2793075"/>
    <lineage>
        <taxon>Bacteria</taxon>
        <taxon>Pseudomonadati</taxon>
        <taxon>Pseudomonadota</taxon>
        <taxon>Betaproteobacteria</taxon>
        <taxon>Burkholderiales</taxon>
        <taxon>Burkholderiaceae</taxon>
        <taxon>Paraburkholderia</taxon>
    </lineage>
</organism>
<reference evidence="3" key="1">
    <citation type="submission" date="2021-02" db="EMBL/GenBank/DDBJ databases">
        <authorList>
            <person name="Vanwijnsberghe S."/>
        </authorList>
    </citation>
    <scope>NUCLEOTIDE SEQUENCE</scope>
    <source>
        <strain evidence="3">R-70211</strain>
    </source>
</reference>
<dbReference type="EMBL" id="CAJNAS010000031">
    <property type="protein sequence ID" value="CAE6960561.1"/>
    <property type="molecule type" value="Genomic_DNA"/>
</dbReference>
<dbReference type="RefSeq" id="WP_201082889.1">
    <property type="nucleotide sequence ID" value="NZ_CAJNAS010000031.1"/>
</dbReference>
<evidence type="ECO:0000256" key="2">
    <source>
        <dbReference type="SAM" id="SignalP"/>
    </source>
</evidence>
<feature type="region of interest" description="Disordered" evidence="1">
    <location>
        <begin position="28"/>
        <end position="111"/>
    </location>
</feature>
<feature type="compositionally biased region" description="Low complexity" evidence="1">
    <location>
        <begin position="99"/>
        <end position="111"/>
    </location>
</feature>
<sequence>MTSSPAKKWAVLFASVVLSVASVAPAFAQSGGSAPAGDQANAATAANPEAASKAAAKAQHKAARKQARAKKNAELKQLESNGYNPSRNDPNYPTDLQNAQKKAAAGAAASQ</sequence>
<feature type="chain" id="PRO_5040277094" description="DUF4148 domain-containing protein" evidence="2">
    <location>
        <begin position="29"/>
        <end position="111"/>
    </location>
</feature>
<name>A0A9N8N7E1_9BURK</name>
<feature type="compositionally biased region" description="Low complexity" evidence="1">
    <location>
        <begin position="35"/>
        <end position="57"/>
    </location>
</feature>
<evidence type="ECO:0000313" key="3">
    <source>
        <dbReference type="EMBL" id="CAE6960561.1"/>
    </source>
</evidence>
<feature type="compositionally biased region" description="Basic residues" evidence="1">
    <location>
        <begin position="58"/>
        <end position="70"/>
    </location>
</feature>
<keyword evidence="4" id="KW-1185">Reference proteome</keyword>
<dbReference type="AlphaFoldDB" id="A0A9N8N7E1"/>
<keyword evidence="2" id="KW-0732">Signal</keyword>
<evidence type="ECO:0000256" key="1">
    <source>
        <dbReference type="SAM" id="MobiDB-lite"/>
    </source>
</evidence>
<protein>
    <recommendedName>
        <fullName evidence="5">DUF4148 domain-containing protein</fullName>
    </recommendedName>
</protein>
<feature type="signal peptide" evidence="2">
    <location>
        <begin position="1"/>
        <end position="28"/>
    </location>
</feature>
<evidence type="ECO:0008006" key="5">
    <source>
        <dbReference type="Google" id="ProtNLM"/>
    </source>
</evidence>